<dbReference type="SMART" id="SM00091">
    <property type="entry name" value="PAS"/>
    <property type="match status" value="3"/>
</dbReference>
<feature type="domain" description="GGDEF" evidence="8">
    <location>
        <begin position="1094"/>
        <end position="1226"/>
    </location>
</feature>
<evidence type="ECO:0000256" key="2">
    <source>
        <dbReference type="PROSITE-ProRule" id="PRU00050"/>
    </source>
</evidence>
<evidence type="ECO:0000259" key="4">
    <source>
        <dbReference type="PROSITE" id="PS50113"/>
    </source>
</evidence>
<dbReference type="Pfam" id="PF13426">
    <property type="entry name" value="PAS_9"/>
    <property type="match status" value="1"/>
</dbReference>
<dbReference type="InterPro" id="IPR035919">
    <property type="entry name" value="EAL_sf"/>
</dbReference>
<keyword evidence="2" id="KW-0145">Chemotaxis</keyword>
<dbReference type="SUPFAM" id="SSF55785">
    <property type="entry name" value="PYP-like sensor domain (PAS domain)"/>
    <property type="match status" value="3"/>
</dbReference>
<protein>
    <submittedName>
        <fullName evidence="9">PAS domain S-box protein</fullName>
    </submittedName>
</protein>
<gene>
    <name evidence="9" type="ORF">CWI70_10200</name>
</gene>
<dbReference type="SUPFAM" id="SSF55073">
    <property type="entry name" value="Nucleotide cyclase"/>
    <property type="match status" value="1"/>
</dbReference>
<dbReference type="PROSITE" id="PS50123">
    <property type="entry name" value="CHER"/>
    <property type="match status" value="1"/>
</dbReference>
<feature type="domain" description="CheB-type methylesterase" evidence="5">
    <location>
        <begin position="5"/>
        <end position="194"/>
    </location>
</feature>
<dbReference type="InterPro" id="IPR000700">
    <property type="entry name" value="PAS-assoc_C"/>
</dbReference>
<dbReference type="Gene3D" id="3.40.50.180">
    <property type="entry name" value="Methylesterase CheB, C-terminal domain"/>
    <property type="match status" value="1"/>
</dbReference>
<dbReference type="Pfam" id="PF03705">
    <property type="entry name" value="CheR_N"/>
    <property type="match status" value="1"/>
</dbReference>
<evidence type="ECO:0000259" key="8">
    <source>
        <dbReference type="PROSITE" id="PS50887"/>
    </source>
</evidence>
<sequence>MPKSNGSALNVIGIGASAGGLEAVSQLLQHLPDKLPAALVILQHLSPHHKSMMAEILSREAKRDVKELSKTTQLKAGGIYIVPPNFNAVYENGKVVLTTARPEISPKPSVNQFFSSIADAFKENAVGVVLSGTGSDGTSGLRAIQASGGLTLVQEPATAKYDGMPRSAILADAADFVLPATEIGQRLVEFTELSRTTDAAESDRLHTLMRLVKESYGHDFEGYKQGTLLRRVKRRMVATDCDSIMAYVDYLGSHQEEISMLARDLLISVTAFFRDLNAFKKFAAALKSYYESHEDLREWRIWVAGCATGEEAYSVAILVAELQEELERDTRIQIFATDLDEQALQVARRGRYSEGALAEVQQHLREKYFDYDGEDYEVNKQLRDMVVFAKHNLVSDPPFMRVDFITCRNVLIYFDTELQKRVLKRFHFALNPSGYLFLGRSESISAAEDLFQSVERTERLFMKASANVDRSFNSVESALTRKQKAKENPARDVLQSLTEGLDWVIVELTSKHRIRRSWGQVSQFFNVVAGDNNALATDMVAQQFRSELISLLHRFQRQPQLLEGRPHSVDDEHWQVIVLPMNSAGQTVPAVVFRPLHMAVRTKPTSDSAEDDNVWLQEELVATKEHLQAMLEELSASNEEMQSLNEETQASNEELQATNEELEAANEELQASNEELISLNQELNTRTHELARLNEEYTHVYDALEFPILVFSNDARLQRFNAAAQRQFALRQNMSQRELAQLKFPATVRDVVLQLFSEAQESGDVQQQWCRHRDEVMQVTVAPGLNQAHEVETLLLTFIDVSDIAAAHEQLRASQQQLDQIISHTTLSLAMKDLTGHYSLVNPQFSEVFAVTNEAAQEKTDFELFPEEFASSIWEHDLRALRDKQAVTAEHTLVQDNGGRRIFRMVHQALVDPKGKPYALLTEAEDITLRKNAEQQLQIAARVYEQAGEAIVVLNGQGVIQTVNSAFLRLTELTEEQALNFPFWNFLTTDQERGRDPKTIQQTLQKDGLWQGETLLSSKKVEQLSIWLTINQIKSHDANDAAYVAVFADISNLKESQRKVEYLATHDSLTGLPNRTLFHDRLEHALEVARRRRTEVGVLFIDLDNFKQLNDTLGHDAGDELLIQAAERLKSVAREMDTVARLGGDEFTIIIVDSTMAALERVAREVLAVLDKPFIIQRQRHYVGGSIGIAIYPDDGTTIAELLKAADTAMYRAKENGRGRYELFKEELQSQMLKQTRLENDLRQALQNKELTIAFQPKYTLTDPPRVIGAEALVRWHHEEHGDISPADFIPAAELTNLIVEVDSYVARELVQQMAKWRERGLGFPIMALNASPKSFQHESYVDLILHLLEQYKLDSLMLQLELTERTLVTQQNTELGNIERLRNAGIQLSIDDFGTGYSSLSYLKRLPLAELKIDKTFVDGVVTEVNDEAISRAILAMAKALKIKTVAEGVESEAQVRWLTQEGCDYAQGYYFSKPLSLPAFEELLKAEKEADDGNNNQ</sequence>
<dbReference type="SUPFAM" id="SSF141868">
    <property type="entry name" value="EAL domain-like"/>
    <property type="match status" value="1"/>
</dbReference>
<evidence type="ECO:0000259" key="7">
    <source>
        <dbReference type="PROSITE" id="PS50883"/>
    </source>
</evidence>
<dbReference type="CDD" id="cd00130">
    <property type="entry name" value="PAS"/>
    <property type="match status" value="1"/>
</dbReference>
<dbReference type="PROSITE" id="PS50883">
    <property type="entry name" value="EAL"/>
    <property type="match status" value="1"/>
</dbReference>
<feature type="domain" description="PAC" evidence="4">
    <location>
        <begin position="887"/>
        <end position="939"/>
    </location>
</feature>
<dbReference type="SUPFAM" id="SSF53335">
    <property type="entry name" value="S-adenosyl-L-methionine-dependent methyltransferases"/>
    <property type="match status" value="1"/>
</dbReference>
<dbReference type="Gene3D" id="3.40.50.150">
    <property type="entry name" value="Vaccinia Virus protein VP39"/>
    <property type="match status" value="1"/>
</dbReference>
<dbReference type="PROSITE" id="PS50122">
    <property type="entry name" value="CHEB"/>
    <property type="match status" value="1"/>
</dbReference>
<dbReference type="RefSeq" id="WP_126773389.1">
    <property type="nucleotide sequence ID" value="NZ_PIPX01000002.1"/>
</dbReference>
<dbReference type="InterPro" id="IPR001633">
    <property type="entry name" value="EAL_dom"/>
</dbReference>
<dbReference type="InterPro" id="IPR000780">
    <property type="entry name" value="CheR_MeTrfase"/>
</dbReference>
<dbReference type="GO" id="GO:0008757">
    <property type="term" value="F:S-adenosylmethionine-dependent methyltransferase activity"/>
    <property type="evidence" value="ECO:0007669"/>
    <property type="project" value="InterPro"/>
</dbReference>
<dbReference type="Pfam" id="PF08448">
    <property type="entry name" value="PAS_4"/>
    <property type="match status" value="1"/>
</dbReference>
<dbReference type="SMART" id="SM00052">
    <property type="entry name" value="EAL"/>
    <property type="match status" value="1"/>
</dbReference>
<dbReference type="InterPro" id="IPR029063">
    <property type="entry name" value="SAM-dependent_MTases_sf"/>
</dbReference>
<feature type="domain" description="CheR-type methyltransferase" evidence="6">
    <location>
        <begin position="208"/>
        <end position="467"/>
    </location>
</feature>
<dbReference type="CDD" id="cd01949">
    <property type="entry name" value="GGDEF"/>
    <property type="match status" value="1"/>
</dbReference>
<dbReference type="GO" id="GO:0008984">
    <property type="term" value="F:protein-glutamate methylesterase activity"/>
    <property type="evidence" value="ECO:0007669"/>
    <property type="project" value="InterPro"/>
</dbReference>
<evidence type="ECO:0000313" key="9">
    <source>
        <dbReference type="EMBL" id="RUO53546.1"/>
    </source>
</evidence>
<dbReference type="InterPro" id="IPR043128">
    <property type="entry name" value="Rev_trsase/Diguanyl_cyclase"/>
</dbReference>
<evidence type="ECO:0000256" key="1">
    <source>
        <dbReference type="ARBA" id="ARBA00001946"/>
    </source>
</evidence>
<dbReference type="EMBL" id="PIPX01000002">
    <property type="protein sequence ID" value="RUO53546.1"/>
    <property type="molecule type" value="Genomic_DNA"/>
</dbReference>
<dbReference type="InterPro" id="IPR035965">
    <property type="entry name" value="PAS-like_dom_sf"/>
</dbReference>
<dbReference type="PROSITE" id="PS50887">
    <property type="entry name" value="GGDEF"/>
    <property type="match status" value="1"/>
</dbReference>
<dbReference type="Gene3D" id="3.30.450.20">
    <property type="entry name" value="PAS domain"/>
    <property type="match status" value="3"/>
</dbReference>
<dbReference type="GO" id="GO:0000156">
    <property type="term" value="F:phosphorelay response regulator activity"/>
    <property type="evidence" value="ECO:0007669"/>
    <property type="project" value="InterPro"/>
</dbReference>
<dbReference type="SMART" id="SM00138">
    <property type="entry name" value="MeTrc"/>
    <property type="match status" value="1"/>
</dbReference>
<dbReference type="InterPro" id="IPR000673">
    <property type="entry name" value="Sig_transdc_resp-reg_Me-estase"/>
</dbReference>
<reference evidence="10" key="1">
    <citation type="journal article" date="2018" name="Front. Microbiol.">
        <title>Genome-Based Analysis Reveals the Taxonomy and Diversity of the Family Idiomarinaceae.</title>
        <authorList>
            <person name="Liu Y."/>
            <person name="Lai Q."/>
            <person name="Shao Z."/>
        </authorList>
    </citation>
    <scope>NUCLEOTIDE SEQUENCE [LARGE SCALE GENOMIC DNA]</scope>
    <source>
        <strain evidence="10">PO-M2</strain>
    </source>
</reference>
<dbReference type="Pfam" id="PF00563">
    <property type="entry name" value="EAL"/>
    <property type="match status" value="1"/>
</dbReference>
<name>A0A432XXV3_9GAMM</name>
<dbReference type="Pfam" id="PF01739">
    <property type="entry name" value="CheR"/>
    <property type="match status" value="1"/>
</dbReference>
<dbReference type="NCBIfam" id="TIGR00229">
    <property type="entry name" value="sensory_box"/>
    <property type="match status" value="2"/>
</dbReference>
<dbReference type="Gene3D" id="3.30.70.270">
    <property type="match status" value="1"/>
</dbReference>
<dbReference type="Proteomes" id="UP000287649">
    <property type="component" value="Unassembled WGS sequence"/>
</dbReference>
<dbReference type="InterPro" id="IPR029787">
    <property type="entry name" value="Nucleotide_cyclase"/>
</dbReference>
<evidence type="ECO:0000313" key="10">
    <source>
        <dbReference type="Proteomes" id="UP000287649"/>
    </source>
</evidence>
<keyword evidence="10" id="KW-1185">Reference proteome</keyword>
<keyword evidence="2" id="KW-0378">Hydrolase</keyword>
<dbReference type="OrthoDB" id="9816309at2"/>
<dbReference type="InterPro" id="IPR013656">
    <property type="entry name" value="PAS_4"/>
</dbReference>
<dbReference type="PROSITE" id="PS50113">
    <property type="entry name" value="PAC"/>
    <property type="match status" value="1"/>
</dbReference>
<feature type="active site" evidence="2">
    <location>
        <position position="44"/>
    </location>
</feature>
<evidence type="ECO:0000259" key="5">
    <source>
        <dbReference type="PROSITE" id="PS50122"/>
    </source>
</evidence>
<organism evidence="9 10">
    <name type="scientific">Pseudidiomarina homiensis</name>
    <dbReference type="NCBI Taxonomy" id="364198"/>
    <lineage>
        <taxon>Bacteria</taxon>
        <taxon>Pseudomonadati</taxon>
        <taxon>Pseudomonadota</taxon>
        <taxon>Gammaproteobacteria</taxon>
        <taxon>Alteromonadales</taxon>
        <taxon>Idiomarinaceae</taxon>
        <taxon>Pseudidiomarina</taxon>
    </lineage>
</organism>
<dbReference type="CDD" id="cd01948">
    <property type="entry name" value="EAL"/>
    <property type="match status" value="1"/>
</dbReference>
<feature type="domain" description="EAL" evidence="7">
    <location>
        <begin position="1235"/>
        <end position="1490"/>
    </location>
</feature>
<accession>A0A432XXV3</accession>
<dbReference type="PRINTS" id="PR00996">
    <property type="entry name" value="CHERMTFRASE"/>
</dbReference>
<dbReference type="CDD" id="cd02440">
    <property type="entry name" value="AdoMet_MTases"/>
    <property type="match status" value="1"/>
</dbReference>
<dbReference type="GO" id="GO:0006935">
    <property type="term" value="P:chemotaxis"/>
    <property type="evidence" value="ECO:0007669"/>
    <property type="project" value="UniProtKB-UniRule"/>
</dbReference>
<proteinExistence type="predicted"/>
<dbReference type="Pfam" id="PF00990">
    <property type="entry name" value="GGDEF"/>
    <property type="match status" value="1"/>
</dbReference>
<dbReference type="InterPro" id="IPR022642">
    <property type="entry name" value="CheR_C"/>
</dbReference>
<dbReference type="PANTHER" id="PTHR44757:SF2">
    <property type="entry name" value="BIOFILM ARCHITECTURE MAINTENANCE PROTEIN MBAA"/>
    <property type="match status" value="1"/>
</dbReference>
<dbReference type="NCBIfam" id="TIGR00254">
    <property type="entry name" value="GGDEF"/>
    <property type="match status" value="1"/>
</dbReference>
<dbReference type="InterPro" id="IPR000160">
    <property type="entry name" value="GGDEF_dom"/>
</dbReference>
<dbReference type="Gene3D" id="3.20.20.450">
    <property type="entry name" value="EAL domain"/>
    <property type="match status" value="1"/>
</dbReference>
<dbReference type="Pfam" id="PF01339">
    <property type="entry name" value="CheB_methylest"/>
    <property type="match status" value="1"/>
</dbReference>
<dbReference type="InterPro" id="IPR035909">
    <property type="entry name" value="CheB_C"/>
</dbReference>
<dbReference type="InterPro" id="IPR000014">
    <property type="entry name" value="PAS"/>
</dbReference>
<comment type="cofactor">
    <cofactor evidence="1">
        <name>Mg(2+)</name>
        <dbReference type="ChEBI" id="CHEBI:18420"/>
    </cofactor>
</comment>
<comment type="caution">
    <text evidence="9">The sequence shown here is derived from an EMBL/GenBank/DDBJ whole genome shotgun (WGS) entry which is preliminary data.</text>
</comment>
<dbReference type="FunFam" id="3.30.70.270:FF:000001">
    <property type="entry name" value="Diguanylate cyclase domain protein"/>
    <property type="match status" value="1"/>
</dbReference>
<feature type="active site" evidence="2">
    <location>
        <position position="17"/>
    </location>
</feature>
<dbReference type="GO" id="GO:0005737">
    <property type="term" value="C:cytoplasm"/>
    <property type="evidence" value="ECO:0007669"/>
    <property type="project" value="InterPro"/>
</dbReference>
<keyword evidence="3" id="KW-0175">Coiled coil</keyword>
<evidence type="ECO:0000259" key="6">
    <source>
        <dbReference type="PROSITE" id="PS50123"/>
    </source>
</evidence>
<evidence type="ECO:0000256" key="3">
    <source>
        <dbReference type="SAM" id="Coils"/>
    </source>
</evidence>
<dbReference type="SUPFAM" id="SSF52738">
    <property type="entry name" value="Methylesterase CheB, C-terminal domain"/>
    <property type="match status" value="1"/>
</dbReference>
<feature type="active site" evidence="2">
    <location>
        <position position="136"/>
    </location>
</feature>
<dbReference type="SMART" id="SM00267">
    <property type="entry name" value="GGDEF"/>
    <property type="match status" value="1"/>
</dbReference>
<dbReference type="PANTHER" id="PTHR44757">
    <property type="entry name" value="DIGUANYLATE CYCLASE DGCP"/>
    <property type="match status" value="1"/>
</dbReference>
<dbReference type="InterPro" id="IPR022641">
    <property type="entry name" value="CheR_N"/>
</dbReference>
<dbReference type="CDD" id="cd16434">
    <property type="entry name" value="CheB-CheR_fusion"/>
    <property type="match status" value="1"/>
</dbReference>
<dbReference type="SUPFAM" id="SSF47757">
    <property type="entry name" value="Chemotaxis receptor methyltransferase CheR, N-terminal domain"/>
    <property type="match status" value="1"/>
</dbReference>
<feature type="coiled-coil region" evidence="3">
    <location>
        <begin position="617"/>
        <end position="696"/>
    </location>
</feature>
<dbReference type="InterPro" id="IPR052155">
    <property type="entry name" value="Biofilm_reg_signaling"/>
</dbReference>